<dbReference type="RefSeq" id="WP_309850002.1">
    <property type="nucleotide sequence ID" value="NZ_BAAAIU010000042.1"/>
</dbReference>
<dbReference type="GO" id="GO:0032993">
    <property type="term" value="C:protein-DNA complex"/>
    <property type="evidence" value="ECO:0007669"/>
    <property type="project" value="TreeGrafter"/>
</dbReference>
<dbReference type="AlphaFoldDB" id="A0AAE4C6U8"/>
<evidence type="ECO:0000256" key="2">
    <source>
        <dbReference type="ARBA" id="ARBA00023012"/>
    </source>
</evidence>
<organism evidence="9 10">
    <name type="scientific">Falsarthrobacter nasiphocae</name>
    <dbReference type="NCBI Taxonomy" id="189863"/>
    <lineage>
        <taxon>Bacteria</taxon>
        <taxon>Bacillati</taxon>
        <taxon>Actinomycetota</taxon>
        <taxon>Actinomycetes</taxon>
        <taxon>Micrococcales</taxon>
        <taxon>Micrococcaceae</taxon>
        <taxon>Falsarthrobacter</taxon>
    </lineage>
</organism>
<dbReference type="PROSITE" id="PS51755">
    <property type="entry name" value="OMPR_PHOB"/>
    <property type="match status" value="1"/>
</dbReference>
<protein>
    <submittedName>
        <fullName evidence="9">DNA-binding winged helix-turn-helix (WHTH) protein</fullName>
    </submittedName>
</protein>
<evidence type="ECO:0000256" key="1">
    <source>
        <dbReference type="ARBA" id="ARBA00022553"/>
    </source>
</evidence>
<keyword evidence="1" id="KW-0597">Phosphoprotein</keyword>
<dbReference type="InterPro" id="IPR001867">
    <property type="entry name" value="OmpR/PhoB-type_DNA-bd"/>
</dbReference>
<dbReference type="InterPro" id="IPR036388">
    <property type="entry name" value="WH-like_DNA-bd_sf"/>
</dbReference>
<feature type="domain" description="OmpR/PhoB-type" evidence="8">
    <location>
        <begin position="161"/>
        <end position="258"/>
    </location>
</feature>
<dbReference type="SUPFAM" id="SSF46894">
    <property type="entry name" value="C-terminal effector domain of the bipartite response regulators"/>
    <property type="match status" value="1"/>
</dbReference>
<dbReference type="PANTHER" id="PTHR48111">
    <property type="entry name" value="REGULATOR OF RPOS"/>
    <property type="match status" value="1"/>
</dbReference>
<sequence length="272" mass="29362">MPTTSGYVHVSRRVSHVSQEANSSVYGAQVGVGRPAGPYGAAHVGNGVVLTAPAAVVATPPAEPGSGLPDAVARGFVIYVGLSEQTAHEAGLSLTRVAQQARAYIHELVPQAESHAAVALAPTDAAGDDLEIVRRALGDPGMPPRPAPRRKPSQEEKEKSSKVVSVAGVLIDLARREVYLDGVPLSLTFKEFELIFLLVENQHRVVSREEMLTEIWGAVGEQPSLRTIDVHIRRLRTKLGRLSGAVRTVRGEGYRFFEHPEVVVWTAPEYYI</sequence>
<evidence type="ECO:0000313" key="9">
    <source>
        <dbReference type="EMBL" id="MDR6891804.1"/>
    </source>
</evidence>
<evidence type="ECO:0000256" key="5">
    <source>
        <dbReference type="ARBA" id="ARBA00023163"/>
    </source>
</evidence>
<dbReference type="InterPro" id="IPR039420">
    <property type="entry name" value="WalR-like"/>
</dbReference>
<evidence type="ECO:0000256" key="4">
    <source>
        <dbReference type="ARBA" id="ARBA00023125"/>
    </source>
</evidence>
<keyword evidence="4 6" id="KW-0238">DNA-binding</keyword>
<evidence type="ECO:0000313" key="10">
    <source>
        <dbReference type="Proteomes" id="UP001247307"/>
    </source>
</evidence>
<keyword evidence="10" id="KW-1185">Reference proteome</keyword>
<dbReference type="Gene3D" id="1.10.10.10">
    <property type="entry name" value="Winged helix-like DNA-binding domain superfamily/Winged helix DNA-binding domain"/>
    <property type="match status" value="1"/>
</dbReference>
<evidence type="ECO:0000259" key="8">
    <source>
        <dbReference type="PROSITE" id="PS51755"/>
    </source>
</evidence>
<dbReference type="GO" id="GO:0000976">
    <property type="term" value="F:transcription cis-regulatory region binding"/>
    <property type="evidence" value="ECO:0007669"/>
    <property type="project" value="TreeGrafter"/>
</dbReference>
<comment type="caution">
    <text evidence="9">The sequence shown here is derived from an EMBL/GenBank/DDBJ whole genome shotgun (WGS) entry which is preliminary data.</text>
</comment>
<name>A0AAE4C6U8_9MICC</name>
<dbReference type="GO" id="GO:0005829">
    <property type="term" value="C:cytosol"/>
    <property type="evidence" value="ECO:0007669"/>
    <property type="project" value="TreeGrafter"/>
</dbReference>
<gene>
    <name evidence="9" type="ORF">J2S35_000744</name>
</gene>
<dbReference type="GO" id="GO:0000156">
    <property type="term" value="F:phosphorelay response regulator activity"/>
    <property type="evidence" value="ECO:0007669"/>
    <property type="project" value="TreeGrafter"/>
</dbReference>
<dbReference type="CDD" id="cd00383">
    <property type="entry name" value="trans_reg_C"/>
    <property type="match status" value="1"/>
</dbReference>
<dbReference type="SMART" id="SM00862">
    <property type="entry name" value="Trans_reg_C"/>
    <property type="match status" value="1"/>
</dbReference>
<dbReference type="Pfam" id="PF00486">
    <property type="entry name" value="Trans_reg_C"/>
    <property type="match status" value="1"/>
</dbReference>
<evidence type="ECO:0000256" key="7">
    <source>
        <dbReference type="SAM" id="MobiDB-lite"/>
    </source>
</evidence>
<keyword evidence="3" id="KW-0805">Transcription regulation</keyword>
<proteinExistence type="predicted"/>
<evidence type="ECO:0000256" key="3">
    <source>
        <dbReference type="ARBA" id="ARBA00023015"/>
    </source>
</evidence>
<dbReference type="GO" id="GO:0006355">
    <property type="term" value="P:regulation of DNA-templated transcription"/>
    <property type="evidence" value="ECO:0007669"/>
    <property type="project" value="InterPro"/>
</dbReference>
<dbReference type="EMBL" id="JAVDUI010000001">
    <property type="protein sequence ID" value="MDR6891804.1"/>
    <property type="molecule type" value="Genomic_DNA"/>
</dbReference>
<keyword evidence="5" id="KW-0804">Transcription</keyword>
<dbReference type="InterPro" id="IPR016032">
    <property type="entry name" value="Sig_transdc_resp-reg_C-effctor"/>
</dbReference>
<feature type="region of interest" description="Disordered" evidence="7">
    <location>
        <begin position="136"/>
        <end position="160"/>
    </location>
</feature>
<dbReference type="Proteomes" id="UP001247307">
    <property type="component" value="Unassembled WGS sequence"/>
</dbReference>
<evidence type="ECO:0000256" key="6">
    <source>
        <dbReference type="PROSITE-ProRule" id="PRU01091"/>
    </source>
</evidence>
<accession>A0AAE4C6U8</accession>
<dbReference type="PANTHER" id="PTHR48111:SF1">
    <property type="entry name" value="TWO-COMPONENT RESPONSE REGULATOR ORR33"/>
    <property type="match status" value="1"/>
</dbReference>
<keyword evidence="2" id="KW-0902">Two-component regulatory system</keyword>
<feature type="DNA-binding region" description="OmpR/PhoB-type" evidence="6">
    <location>
        <begin position="161"/>
        <end position="258"/>
    </location>
</feature>
<reference evidence="9" key="1">
    <citation type="submission" date="2023-07" db="EMBL/GenBank/DDBJ databases">
        <title>Sequencing the genomes of 1000 actinobacteria strains.</title>
        <authorList>
            <person name="Klenk H.-P."/>
        </authorList>
    </citation>
    <scope>NUCLEOTIDE SEQUENCE</scope>
    <source>
        <strain evidence="9">DSM 13988</strain>
    </source>
</reference>